<evidence type="ECO:0000313" key="3">
    <source>
        <dbReference type="Proteomes" id="UP000799764"/>
    </source>
</evidence>
<dbReference type="EMBL" id="MU001510">
    <property type="protein sequence ID" value="KAF2439098.1"/>
    <property type="molecule type" value="Genomic_DNA"/>
</dbReference>
<feature type="region of interest" description="Disordered" evidence="1">
    <location>
        <begin position="58"/>
        <end position="151"/>
    </location>
</feature>
<organism evidence="2 3">
    <name type="scientific">Karstenula rhodostoma CBS 690.94</name>
    <dbReference type="NCBI Taxonomy" id="1392251"/>
    <lineage>
        <taxon>Eukaryota</taxon>
        <taxon>Fungi</taxon>
        <taxon>Dikarya</taxon>
        <taxon>Ascomycota</taxon>
        <taxon>Pezizomycotina</taxon>
        <taxon>Dothideomycetes</taxon>
        <taxon>Pleosporomycetidae</taxon>
        <taxon>Pleosporales</taxon>
        <taxon>Massarineae</taxon>
        <taxon>Didymosphaeriaceae</taxon>
        <taxon>Karstenula</taxon>
    </lineage>
</organism>
<sequence>MSARQQPEQPQMGPVPLARMEQWFNLKQEQDNTRSEFERRVADARRQLLERHAHEQQAFWTGQPCVAWQPPANADSLGRTPNGQVATPPRQQAPQRPVDQAPPPGPRPPARNAGNPAQNHLKAPANAPNKVAAKAVPPTATPARTPAAAQRQVRILSSRKLFKSWRHDFGLRL</sequence>
<keyword evidence="3" id="KW-1185">Reference proteome</keyword>
<comment type="caution">
    <text evidence="2">The sequence shown here is derived from an EMBL/GenBank/DDBJ whole genome shotgun (WGS) entry which is preliminary data.</text>
</comment>
<dbReference type="AlphaFoldDB" id="A0A9P4P9E4"/>
<dbReference type="Proteomes" id="UP000799764">
    <property type="component" value="Unassembled WGS sequence"/>
</dbReference>
<accession>A0A9P4P9E4</accession>
<protein>
    <submittedName>
        <fullName evidence="2">Uncharacterized protein</fullName>
    </submittedName>
</protein>
<gene>
    <name evidence="2" type="ORF">P171DRAFT_131664</name>
</gene>
<feature type="compositionally biased region" description="Low complexity" evidence="1">
    <location>
        <begin position="110"/>
        <end position="151"/>
    </location>
</feature>
<evidence type="ECO:0000313" key="2">
    <source>
        <dbReference type="EMBL" id="KAF2439098.1"/>
    </source>
</evidence>
<feature type="compositionally biased region" description="Low complexity" evidence="1">
    <location>
        <begin position="84"/>
        <end position="99"/>
    </location>
</feature>
<reference evidence="2" key="1">
    <citation type="journal article" date="2020" name="Stud. Mycol.">
        <title>101 Dothideomycetes genomes: a test case for predicting lifestyles and emergence of pathogens.</title>
        <authorList>
            <person name="Haridas S."/>
            <person name="Albert R."/>
            <person name="Binder M."/>
            <person name="Bloem J."/>
            <person name="Labutti K."/>
            <person name="Salamov A."/>
            <person name="Andreopoulos B."/>
            <person name="Baker S."/>
            <person name="Barry K."/>
            <person name="Bills G."/>
            <person name="Bluhm B."/>
            <person name="Cannon C."/>
            <person name="Castanera R."/>
            <person name="Culley D."/>
            <person name="Daum C."/>
            <person name="Ezra D."/>
            <person name="Gonzalez J."/>
            <person name="Henrissat B."/>
            <person name="Kuo A."/>
            <person name="Liang C."/>
            <person name="Lipzen A."/>
            <person name="Lutzoni F."/>
            <person name="Magnuson J."/>
            <person name="Mondo S."/>
            <person name="Nolan M."/>
            <person name="Ohm R."/>
            <person name="Pangilinan J."/>
            <person name="Park H.-J."/>
            <person name="Ramirez L."/>
            <person name="Alfaro M."/>
            <person name="Sun H."/>
            <person name="Tritt A."/>
            <person name="Yoshinaga Y."/>
            <person name="Zwiers L.-H."/>
            <person name="Turgeon B."/>
            <person name="Goodwin S."/>
            <person name="Spatafora J."/>
            <person name="Crous P."/>
            <person name="Grigoriev I."/>
        </authorList>
    </citation>
    <scope>NUCLEOTIDE SEQUENCE</scope>
    <source>
        <strain evidence="2">CBS 690.94</strain>
    </source>
</reference>
<feature type="compositionally biased region" description="Pro residues" evidence="1">
    <location>
        <begin position="100"/>
        <end position="109"/>
    </location>
</feature>
<feature type="region of interest" description="Disordered" evidence="1">
    <location>
        <begin position="1"/>
        <end position="21"/>
    </location>
</feature>
<proteinExistence type="predicted"/>
<name>A0A9P4P9E4_9PLEO</name>
<evidence type="ECO:0000256" key="1">
    <source>
        <dbReference type="SAM" id="MobiDB-lite"/>
    </source>
</evidence>